<feature type="binding site" evidence="25">
    <location>
        <position position="508"/>
    </location>
    <ligand>
        <name>chloride</name>
        <dbReference type="ChEBI" id="CHEBI:17996"/>
        <label>1</label>
    </ligand>
</feature>
<gene>
    <name evidence="32" type="primary">LOC100180899</name>
</gene>
<keyword evidence="10 27" id="KW-1015">Disulfide bond</keyword>
<evidence type="ECO:0000256" key="30">
    <source>
        <dbReference type="PROSITE-ProRule" id="PRU01355"/>
    </source>
</evidence>
<evidence type="ECO:0000256" key="1">
    <source>
        <dbReference type="ARBA" id="ARBA00001923"/>
    </source>
</evidence>
<evidence type="ECO:0000256" key="29">
    <source>
        <dbReference type="PIRSR" id="PIRSR601548-8"/>
    </source>
</evidence>
<dbReference type="PROSITE" id="PS52011">
    <property type="entry name" value="PEPTIDASE_M2"/>
    <property type="match status" value="1"/>
</dbReference>
<dbReference type="HOGENOM" id="CLU_014364_3_3_1"/>
<evidence type="ECO:0000256" key="13">
    <source>
        <dbReference type="ARBA" id="ARBA00039858"/>
    </source>
</evidence>
<dbReference type="GO" id="GO:0046872">
    <property type="term" value="F:metal ion binding"/>
    <property type="evidence" value="ECO:0007669"/>
    <property type="project" value="UniProtKB-KW"/>
</dbReference>
<comment type="caution">
    <text evidence="30">Lacks conserved residue(s) required for the propagation of feature annotation.</text>
</comment>
<keyword evidence="4 31" id="KW-0645">Protease</keyword>
<reference evidence="32" key="3">
    <citation type="submission" date="2025-09" db="UniProtKB">
        <authorList>
            <consortium name="Ensembl"/>
        </authorList>
    </citation>
    <scope>IDENTIFICATION</scope>
</reference>
<comment type="similarity">
    <text evidence="2 30 31">Belongs to the peptidase M2 family.</text>
</comment>
<comment type="catalytic activity">
    <reaction evidence="18">
        <text>Met-enkephalin + H2O = L-phenylalanyl-L-methionine + L-tyrosylglycylglycine</text>
        <dbReference type="Rhea" id="RHEA:71483"/>
        <dbReference type="ChEBI" id="CHEBI:15377"/>
        <dbReference type="ChEBI" id="CHEBI:189868"/>
        <dbReference type="ChEBI" id="CHEBI:190708"/>
        <dbReference type="ChEBI" id="CHEBI:190709"/>
    </reaction>
    <physiologicalReaction direction="left-to-right" evidence="18">
        <dbReference type="Rhea" id="RHEA:71484"/>
    </physiologicalReaction>
</comment>
<dbReference type="GO" id="GO:0008237">
    <property type="term" value="F:metallopeptidase activity"/>
    <property type="evidence" value="ECO:0000318"/>
    <property type="project" value="GO_Central"/>
</dbReference>
<dbReference type="GO" id="GO:0006508">
    <property type="term" value="P:proteolysis"/>
    <property type="evidence" value="ECO:0007669"/>
    <property type="project" value="UniProtKB-KW"/>
</dbReference>
<feature type="binding site" evidence="25">
    <location>
        <position position="209"/>
    </location>
    <ligand>
        <name>chloride</name>
        <dbReference type="ChEBI" id="CHEBI:17996"/>
        <label>1</label>
    </ligand>
</feature>
<evidence type="ECO:0000256" key="2">
    <source>
        <dbReference type="ARBA" id="ARBA00008139"/>
    </source>
</evidence>
<evidence type="ECO:0000256" key="16">
    <source>
        <dbReference type="ARBA" id="ARBA00047642"/>
    </source>
</evidence>
<evidence type="ECO:0000256" key="17">
    <source>
        <dbReference type="ARBA" id="ARBA00047862"/>
    </source>
</evidence>
<keyword evidence="3 31" id="KW-0121">Carboxypeptidase</keyword>
<dbReference type="Gene3D" id="1.10.1370.30">
    <property type="match status" value="1"/>
</dbReference>
<reference evidence="32" key="2">
    <citation type="submission" date="2025-08" db="UniProtKB">
        <authorList>
            <consortium name="Ensembl"/>
        </authorList>
    </citation>
    <scope>IDENTIFICATION</scope>
</reference>
<feature type="active site" description="Proton donor 2" evidence="28">
    <location>
        <position position="499"/>
    </location>
</feature>
<feature type="disulfide bond" evidence="27 30">
    <location>
        <begin position="337"/>
        <end position="355"/>
    </location>
</feature>
<evidence type="ECO:0000256" key="18">
    <source>
        <dbReference type="ARBA" id="ARBA00048012"/>
    </source>
</evidence>
<comment type="cofactor">
    <cofactor evidence="31">
        <name>Zn(2+)</name>
        <dbReference type="ChEBI" id="CHEBI:29105"/>
    </cofactor>
    <text evidence="31">Binds 1 zinc ion per subunit.</text>
</comment>
<evidence type="ECO:0000256" key="8">
    <source>
        <dbReference type="ARBA" id="ARBA00022833"/>
    </source>
</evidence>
<feature type="binding site" evidence="29">
    <location>
        <position position="372"/>
    </location>
    <ligand>
        <name>Zn(2+)</name>
        <dbReference type="ChEBI" id="CHEBI:29105"/>
        <label>2</label>
        <note>catalytic</note>
    </ligand>
</feature>
<dbReference type="Ensembl" id="ENSCINT00000028274.2">
    <property type="protein sequence ID" value="ENSCINP00000028028.2"/>
    <property type="gene ID" value="ENSCING00000009663.3"/>
</dbReference>
<evidence type="ECO:0000256" key="12">
    <source>
        <dbReference type="ARBA" id="ARBA00036868"/>
    </source>
</evidence>
<evidence type="ECO:0000256" key="31">
    <source>
        <dbReference type="RuleBase" id="RU361144"/>
    </source>
</evidence>
<dbReference type="CDD" id="cd06461">
    <property type="entry name" value="M2_ACE"/>
    <property type="match status" value="1"/>
</dbReference>
<evidence type="ECO:0000256" key="19">
    <source>
        <dbReference type="ARBA" id="ARBA00048231"/>
    </source>
</evidence>
<comment type="catalytic activity">
    <reaction evidence="12">
        <text>Release of a C-terminal dipeptide, oligopeptide-|-Xaa-Yaa, when Xaa is not Pro, and Yaa is neither Asp nor Glu. Thus, conversion of angiotensin I to angiotensin II, with increase in vasoconstrictor activity, but no action on angiotensin II.</text>
        <dbReference type="EC" id="3.4.15.1"/>
    </reaction>
</comment>
<dbReference type="Pfam" id="PF01401">
    <property type="entry name" value="Peptidase_M2"/>
    <property type="match status" value="1"/>
</dbReference>
<feature type="disulfide bond" evidence="27">
    <location>
        <begin position="524"/>
        <end position="536"/>
    </location>
</feature>
<comment type="catalytic activity">
    <reaction evidence="21">
        <text>neurotensin + H2O = neurotensin(1-11) + L-isoleucyl-L-leucine</text>
        <dbReference type="Rhea" id="RHEA:71475"/>
        <dbReference type="ChEBI" id="CHEBI:15377"/>
        <dbReference type="ChEBI" id="CHEBI:147362"/>
        <dbReference type="ChEBI" id="CHEBI:190704"/>
        <dbReference type="ChEBI" id="CHEBI:190706"/>
    </reaction>
    <physiologicalReaction direction="left-to-right" evidence="21">
        <dbReference type="Rhea" id="RHEA:71476"/>
    </physiologicalReaction>
</comment>
<feature type="binding site" evidence="26">
    <location>
        <position position="368"/>
    </location>
    <ligand>
        <name>Zn(2+)</name>
        <dbReference type="ChEBI" id="CHEBI:29105"/>
        <label>1</label>
        <note>catalytic</note>
    </ligand>
</feature>
<dbReference type="InParanoid" id="F6W6V6"/>
<evidence type="ECO:0000256" key="14">
    <source>
        <dbReference type="ARBA" id="ARBA00047529"/>
    </source>
</evidence>
<name>F6W6V6_CIOIN</name>
<dbReference type="Proteomes" id="UP000008144">
    <property type="component" value="Unassembled WGS sequence"/>
</dbReference>
<comment type="catalytic activity">
    <reaction evidence="16">
        <text>goralatide + H2O = N-acetyl-L-seryl-L-aspartate + L-lysyl-L-proline</text>
        <dbReference type="Rhea" id="RHEA:71455"/>
        <dbReference type="ChEBI" id="CHEBI:15377"/>
        <dbReference type="ChEBI" id="CHEBI:190701"/>
        <dbReference type="ChEBI" id="CHEBI:190702"/>
        <dbReference type="ChEBI" id="CHEBI:190703"/>
    </reaction>
    <physiologicalReaction direction="left-to-right" evidence="16">
        <dbReference type="Rhea" id="RHEA:71456"/>
    </physiologicalReaction>
</comment>
<reference evidence="33" key="1">
    <citation type="journal article" date="2002" name="Science">
        <title>The draft genome of Ciona intestinalis: insights into chordate and vertebrate origins.</title>
        <authorList>
            <person name="Dehal P."/>
            <person name="Satou Y."/>
            <person name="Campbell R.K."/>
            <person name="Chapman J."/>
            <person name="Degnan B."/>
            <person name="De Tomaso A."/>
            <person name="Davidson B."/>
            <person name="Di Gregorio A."/>
            <person name="Gelpke M."/>
            <person name="Goodstein D.M."/>
            <person name="Harafuji N."/>
            <person name="Hastings K.E."/>
            <person name="Ho I."/>
            <person name="Hotta K."/>
            <person name="Huang W."/>
            <person name="Kawashima T."/>
            <person name="Lemaire P."/>
            <person name="Martinez D."/>
            <person name="Meinertzhagen I.A."/>
            <person name="Necula S."/>
            <person name="Nonaka M."/>
            <person name="Putnam N."/>
            <person name="Rash S."/>
            <person name="Saiga H."/>
            <person name="Satake M."/>
            <person name="Terry A."/>
            <person name="Yamada L."/>
            <person name="Wang H.G."/>
            <person name="Awazu S."/>
            <person name="Azumi K."/>
            <person name="Boore J."/>
            <person name="Branno M."/>
            <person name="Chin-Bow S."/>
            <person name="DeSantis R."/>
            <person name="Doyle S."/>
            <person name="Francino P."/>
            <person name="Keys D.N."/>
            <person name="Haga S."/>
            <person name="Hayashi H."/>
            <person name="Hino K."/>
            <person name="Imai K.S."/>
            <person name="Inaba K."/>
            <person name="Kano S."/>
            <person name="Kobayashi K."/>
            <person name="Kobayashi M."/>
            <person name="Lee B.I."/>
            <person name="Makabe K.W."/>
            <person name="Manohar C."/>
            <person name="Matassi G."/>
            <person name="Medina M."/>
            <person name="Mochizuki Y."/>
            <person name="Mount S."/>
            <person name="Morishita T."/>
            <person name="Miura S."/>
            <person name="Nakayama A."/>
            <person name="Nishizaka S."/>
            <person name="Nomoto H."/>
            <person name="Ohta F."/>
            <person name="Oishi K."/>
            <person name="Rigoutsos I."/>
            <person name="Sano M."/>
            <person name="Sasaki A."/>
            <person name="Sasakura Y."/>
            <person name="Shoguchi E."/>
            <person name="Shin-i T."/>
            <person name="Spagnuolo A."/>
            <person name="Stainier D."/>
            <person name="Suzuki M.M."/>
            <person name="Tassy O."/>
            <person name="Takatori N."/>
            <person name="Tokuoka M."/>
            <person name="Yagi K."/>
            <person name="Yoshizaki F."/>
            <person name="Wada S."/>
            <person name="Zhang C."/>
            <person name="Hyatt P.D."/>
            <person name="Larimer F."/>
            <person name="Detter C."/>
            <person name="Doggett N."/>
            <person name="Glavina T."/>
            <person name="Hawkins T."/>
            <person name="Richardson P."/>
            <person name="Lucas S."/>
            <person name="Kohara Y."/>
            <person name="Levine M."/>
            <person name="Satoh N."/>
            <person name="Rokhsar D.S."/>
        </authorList>
    </citation>
    <scope>NUCLEOTIDE SEQUENCE [LARGE SCALE GENOMIC DNA]</scope>
</reference>
<evidence type="ECO:0000256" key="10">
    <source>
        <dbReference type="ARBA" id="ARBA00023157"/>
    </source>
</evidence>
<feature type="active site" description="Proton acceptor 2" evidence="28">
    <location>
        <position position="369"/>
    </location>
</feature>
<sequence>LTGTCWLMCNLVEHQINKSARADLQSEAVAFTANYSTDAAEVYYNSSLAAWNYQTGISEENLNAMNAENVKSAAFTKMYGEQAKAEFPDTSKLEESERRQIDSIKILGTANLNEADLNQYNDLTGGMEATYSTATVTMPDGRVLNLDPDLTALMATSRDYNELKYAWKGWYEAAGRPIRDDYESFVTLSNKASVADGFADTGEYWRSWYEMNGQLEATVDALWAELQPLYTELHAYVRRKLYEKYGSNYINLKAPIPAHLLGNMWAQQWGNIYDLVEPYSGKTGVDATPAMQSQGYDAMKMFKTSEEFFVSLGLDKMTDEFWANTMFVKPTDRDVVCHASAWDFYNKVDFRIKMCTVVNMEDLITIHHEMGHIQYYQQYKDQPIPFRGGANPGFHEAVGDTLALSVSTPKHLNKIGLLDEVEEDDEADINYLLSQAMDKIAFLPFGLMIDKWRWSVFSGDTPKAKYQEKWDQLRKDLQGITPPVERDGTTDFDPGAKYHVPANTPYIRYFVSFVVQFQFYQSMCNASGHQGPLYKCDFYQSKEAGAKLQKMLELGSSKPWQFAMNEITGSADMSTLALQEYFSPLTAWLKQKNLENGDTPGWTDMDWRP</sequence>
<dbReference type="GeneTree" id="ENSGT00940000163600"/>
<comment type="catalytic activity">
    <reaction evidence="14">
        <text>Met-enkephalin-Arg-Phe + H2O = L-arginyl-L-phenylalanine + Met-enkephalin</text>
        <dbReference type="Rhea" id="RHEA:70675"/>
        <dbReference type="ChEBI" id="CHEBI:15377"/>
        <dbReference type="ChEBI" id="CHEBI:189868"/>
        <dbReference type="ChEBI" id="CHEBI:189869"/>
        <dbReference type="ChEBI" id="CHEBI:189870"/>
    </reaction>
    <physiologicalReaction direction="left-to-right" evidence="14">
        <dbReference type="Rhea" id="RHEA:70676"/>
    </physiologicalReaction>
</comment>
<evidence type="ECO:0000256" key="9">
    <source>
        <dbReference type="ARBA" id="ARBA00023049"/>
    </source>
</evidence>
<dbReference type="STRING" id="7719.ENSCINP00000028028"/>
<evidence type="ECO:0000256" key="22">
    <source>
        <dbReference type="ARBA" id="ARBA00049305"/>
    </source>
</evidence>
<comment type="catalytic activity">
    <reaction evidence="20">
        <text>substance P + H2O = substance P(1-8) + Gly-L-Leu-L-Met-NH2</text>
        <dbReference type="Rhea" id="RHEA:71463"/>
        <dbReference type="ChEBI" id="CHEBI:15377"/>
        <dbReference type="ChEBI" id="CHEBI:190692"/>
        <dbReference type="ChEBI" id="CHEBI:190694"/>
        <dbReference type="ChEBI" id="CHEBI:190699"/>
    </reaction>
    <physiologicalReaction direction="left-to-right" evidence="20">
        <dbReference type="Rhea" id="RHEA:71464"/>
    </physiologicalReaction>
</comment>
<keyword evidence="9 31" id="KW-0482">Metalloprotease</keyword>
<evidence type="ECO:0000256" key="24">
    <source>
        <dbReference type="PIRSR" id="PIRSR601548-1"/>
    </source>
</evidence>
<feature type="binding site" evidence="29">
    <location>
        <position position="396"/>
    </location>
    <ligand>
        <name>Zn(2+)</name>
        <dbReference type="ChEBI" id="CHEBI:29105"/>
        <label>2</label>
        <note>catalytic</note>
    </ligand>
</feature>
<dbReference type="GO" id="GO:0005615">
    <property type="term" value="C:extracellular space"/>
    <property type="evidence" value="ECO:0000318"/>
    <property type="project" value="GO_Central"/>
</dbReference>
<evidence type="ECO:0000256" key="27">
    <source>
        <dbReference type="PIRSR" id="PIRSR601548-4"/>
    </source>
</evidence>
<dbReference type="InterPro" id="IPR001548">
    <property type="entry name" value="Peptidase_M2"/>
</dbReference>
<evidence type="ECO:0000313" key="33">
    <source>
        <dbReference type="Proteomes" id="UP000008144"/>
    </source>
</evidence>
<dbReference type="SUPFAM" id="SSF55486">
    <property type="entry name" value="Metalloproteases ('zincins'), catalytic domain"/>
    <property type="match status" value="1"/>
</dbReference>
<keyword evidence="7 31" id="KW-0378">Hydrolase</keyword>
<evidence type="ECO:0000256" key="5">
    <source>
        <dbReference type="ARBA" id="ARBA00022723"/>
    </source>
</evidence>
<comment type="catalytic activity">
    <reaction evidence="23">
        <text>substance P + H2O = substance P(1-9) + L-Leu-L-Met-NH2</text>
        <dbReference type="Rhea" id="RHEA:71459"/>
        <dbReference type="ChEBI" id="CHEBI:15377"/>
        <dbReference type="ChEBI" id="CHEBI:190692"/>
        <dbReference type="ChEBI" id="CHEBI:190693"/>
        <dbReference type="ChEBI" id="CHEBI:190700"/>
    </reaction>
    <physiologicalReaction direction="left-to-right" evidence="23">
        <dbReference type="Rhea" id="RHEA:71460"/>
    </physiologicalReaction>
</comment>
<dbReference type="GO" id="GO:0008241">
    <property type="term" value="F:peptidyl-dipeptidase activity"/>
    <property type="evidence" value="ECO:0007669"/>
    <property type="project" value="UniProtKB-EC"/>
</dbReference>
<evidence type="ECO:0000256" key="4">
    <source>
        <dbReference type="ARBA" id="ARBA00022670"/>
    </source>
</evidence>
<feature type="binding site" evidence="26">
    <location>
        <position position="396"/>
    </location>
    <ligand>
        <name>Zn(2+)</name>
        <dbReference type="ChEBI" id="CHEBI:29105"/>
        <label>1</label>
        <note>catalytic</note>
    </ligand>
</feature>
<evidence type="ECO:0000256" key="7">
    <source>
        <dbReference type="ARBA" id="ARBA00022801"/>
    </source>
</evidence>
<dbReference type="FunFam" id="1.10.1370.30:FF:000004">
    <property type="entry name" value="Angiotensin-converting enzyme"/>
    <property type="match status" value="1"/>
</dbReference>
<keyword evidence="5 26" id="KW-0479">Metal-binding</keyword>
<evidence type="ECO:0000313" key="32">
    <source>
        <dbReference type="Ensembl" id="ENSCINP00000028028.2"/>
    </source>
</evidence>
<proteinExistence type="inferred from homology"/>
<evidence type="ECO:0000256" key="26">
    <source>
        <dbReference type="PIRSR" id="PIRSR601548-3"/>
    </source>
</evidence>
<dbReference type="PRINTS" id="PR00791">
    <property type="entry name" value="PEPDIPTASEA"/>
</dbReference>
<comment type="catalytic activity">
    <reaction evidence="19">
        <text>Leu-enkephalin + H2O = L-tyrosylglycylglycine + L-phenylalanyl-L-leucine</text>
        <dbReference type="Rhea" id="RHEA:71487"/>
        <dbReference type="ChEBI" id="CHEBI:15377"/>
        <dbReference type="ChEBI" id="CHEBI:190689"/>
        <dbReference type="ChEBI" id="CHEBI:190708"/>
        <dbReference type="ChEBI" id="CHEBI:190710"/>
    </reaction>
    <physiologicalReaction direction="left-to-right" evidence="19">
        <dbReference type="Rhea" id="RHEA:71488"/>
    </physiologicalReaction>
</comment>
<evidence type="ECO:0000256" key="11">
    <source>
        <dbReference type="ARBA" id="ARBA00023180"/>
    </source>
</evidence>
<dbReference type="AlphaFoldDB" id="F6W6V6"/>
<dbReference type="GO" id="GO:0004180">
    <property type="term" value="F:carboxypeptidase activity"/>
    <property type="evidence" value="ECO:0007669"/>
    <property type="project" value="UniProtKB-KW"/>
</dbReference>
<feature type="binding site" evidence="29">
    <location>
        <position position="368"/>
    </location>
    <ligand>
        <name>Zn(2+)</name>
        <dbReference type="ChEBI" id="CHEBI:29105"/>
        <label>2</label>
        <note>catalytic</note>
    </ligand>
</feature>
<evidence type="ECO:0000256" key="20">
    <source>
        <dbReference type="ARBA" id="ARBA00049116"/>
    </source>
</evidence>
<organism evidence="32 33">
    <name type="scientific">Ciona intestinalis</name>
    <name type="common">Transparent sea squirt</name>
    <name type="synonym">Ascidia intestinalis</name>
    <dbReference type="NCBI Taxonomy" id="7719"/>
    <lineage>
        <taxon>Eukaryota</taxon>
        <taxon>Metazoa</taxon>
        <taxon>Chordata</taxon>
        <taxon>Tunicata</taxon>
        <taxon>Ascidiacea</taxon>
        <taxon>Phlebobranchia</taxon>
        <taxon>Cionidae</taxon>
        <taxon>Ciona</taxon>
    </lineage>
</organism>
<feature type="active site" description="Proton acceptor 1" evidence="24">
    <location>
        <position position="369"/>
    </location>
</feature>
<evidence type="ECO:0000256" key="15">
    <source>
        <dbReference type="ARBA" id="ARBA00047629"/>
    </source>
</evidence>
<evidence type="ECO:0000256" key="23">
    <source>
        <dbReference type="ARBA" id="ARBA00049470"/>
    </source>
</evidence>
<evidence type="ECO:0000256" key="21">
    <source>
        <dbReference type="ARBA" id="ARBA00049273"/>
    </source>
</evidence>
<evidence type="ECO:0000256" key="3">
    <source>
        <dbReference type="ARBA" id="ARBA00022645"/>
    </source>
</evidence>
<feature type="active site" description="Proton donor 1" evidence="24">
    <location>
        <position position="499"/>
    </location>
</feature>
<comment type="cofactor">
    <cofactor evidence="1">
        <name>chloride</name>
        <dbReference type="ChEBI" id="CHEBI:17996"/>
    </cofactor>
</comment>
<protein>
    <recommendedName>
        <fullName evidence="13 31">Angiotensin-converting enzyme</fullName>
        <ecNumber evidence="31">3.4.-.-</ecNumber>
    </recommendedName>
</protein>
<dbReference type="MEROPS" id="M02.004"/>
<evidence type="ECO:0000256" key="25">
    <source>
        <dbReference type="PIRSR" id="PIRSR601548-2"/>
    </source>
</evidence>
<keyword evidence="33" id="KW-1185">Reference proteome</keyword>
<evidence type="ECO:0000256" key="6">
    <source>
        <dbReference type="ARBA" id="ARBA00022729"/>
    </source>
</evidence>
<keyword evidence="11 31" id="KW-0325">Glycoprotein</keyword>
<comment type="catalytic activity">
    <reaction evidence="17">
        <text>angiotensin I + H2O = L-histidyl-L-leucine + angiotensin II</text>
        <dbReference type="Rhea" id="RHEA:63560"/>
        <dbReference type="ChEBI" id="CHEBI:15377"/>
        <dbReference type="ChEBI" id="CHEBI:58506"/>
        <dbReference type="ChEBI" id="CHEBI:147350"/>
        <dbReference type="ChEBI" id="CHEBI:147392"/>
        <dbReference type="EC" id="3.4.15.1"/>
    </reaction>
    <physiologicalReaction direction="left-to-right" evidence="17">
        <dbReference type="Rhea" id="RHEA:63561"/>
    </physiologicalReaction>
</comment>
<feature type="binding site" evidence="26">
    <location>
        <position position="372"/>
    </location>
    <ligand>
        <name>Zn(2+)</name>
        <dbReference type="ChEBI" id="CHEBI:29105"/>
        <label>1</label>
        <note>catalytic</note>
    </ligand>
</feature>
<keyword evidence="8 26" id="KW-0862">Zinc</keyword>
<dbReference type="PANTHER" id="PTHR10514">
    <property type="entry name" value="ANGIOTENSIN-CONVERTING ENZYME"/>
    <property type="match status" value="1"/>
</dbReference>
<evidence type="ECO:0000256" key="28">
    <source>
        <dbReference type="PIRSR" id="PIRSR601548-6"/>
    </source>
</evidence>
<keyword evidence="6" id="KW-0732">Signal</keyword>
<dbReference type="EC" id="3.4.-.-" evidence="31"/>
<dbReference type="GO" id="GO:0005886">
    <property type="term" value="C:plasma membrane"/>
    <property type="evidence" value="ECO:0000318"/>
    <property type="project" value="GO_Central"/>
</dbReference>
<dbReference type="PANTHER" id="PTHR10514:SF27">
    <property type="entry name" value="ANGIOTENSIN-CONVERTING ENZYME"/>
    <property type="match status" value="1"/>
</dbReference>
<comment type="catalytic activity">
    <reaction evidence="15">
        <text>substance P + H2O = L-Phe-L-Phe-Gly-L-Leu-L-Met-NH2 + substance P(1-6)</text>
        <dbReference type="Rhea" id="RHEA:71471"/>
        <dbReference type="ChEBI" id="CHEBI:15377"/>
        <dbReference type="ChEBI" id="CHEBI:190692"/>
        <dbReference type="ChEBI" id="CHEBI:190696"/>
        <dbReference type="ChEBI" id="CHEBI:190697"/>
    </reaction>
    <physiologicalReaction direction="left-to-right" evidence="15">
        <dbReference type="Rhea" id="RHEA:71472"/>
    </physiologicalReaction>
</comment>
<comment type="catalytic activity">
    <reaction evidence="22">
        <text>bradykinin + H2O = L-Phe-L-Arg + bradykinin(1-7)</text>
        <dbReference type="Rhea" id="RHEA:71451"/>
        <dbReference type="ChEBI" id="CHEBI:15377"/>
        <dbReference type="ChEBI" id="CHEBI:132988"/>
        <dbReference type="ChEBI" id="CHEBI:133147"/>
        <dbReference type="ChEBI" id="CHEBI:147352"/>
    </reaction>
    <physiologicalReaction direction="left-to-right" evidence="22">
        <dbReference type="Rhea" id="RHEA:71452"/>
    </physiologicalReaction>
</comment>
<accession>F6W6V6</accession>
<dbReference type="OMA" id="SMMERPA"/>